<evidence type="ECO:0000313" key="12">
    <source>
        <dbReference type="Proteomes" id="UP000295375"/>
    </source>
</evidence>
<dbReference type="SUPFAM" id="SSF51735">
    <property type="entry name" value="NAD(P)-binding Rossmann-fold domains"/>
    <property type="match status" value="1"/>
</dbReference>
<organism evidence="11 12">
    <name type="scientific">Permianibacter aggregans</name>
    <dbReference type="NCBI Taxonomy" id="1510150"/>
    <lineage>
        <taxon>Bacteria</taxon>
        <taxon>Pseudomonadati</taxon>
        <taxon>Pseudomonadota</taxon>
        <taxon>Gammaproteobacteria</taxon>
        <taxon>Pseudomonadales</taxon>
        <taxon>Pseudomonadaceae</taxon>
        <taxon>Permianibacter</taxon>
    </lineage>
</organism>
<feature type="transmembrane region" description="Helical" evidence="9">
    <location>
        <begin position="305"/>
        <end position="327"/>
    </location>
</feature>
<sequence length="567" mass="61740">MDHTLITTIAMSFLFAFAAGLLAARLGLPPLVGYLLAGVGIGPYTPGFVADLKLAAQLSEIGVILLMFGVGLHFSFRDLMKLRGIAMTGALLQIIAATVMGALFALWWGWSLASSLMLGFSLSVASTVVLLKSLEEHHLLETTQGRIAVGWLVVEDLVMVLALVMIPALAVLMETHEQWWLANDFWISLFEVTIKIVLFIVVMLLAGTRLIPWILHLVVKTDSRELFTLAVIAMALGIAYGAASLFGVSFALGAFLAGVVINGSHISHRAASNALPFQDAFAVLFFVSVGMLFDPTILLKMPWHVLAVVAVIMIGKSIAAFAIMLLFRYPLVAALTVAASLAQIGEFSFILAALGNRLGLLSNEAQSLIMAGAIVSITLNPIAFRMIPLLARMFENRPGFLNNHQPESTESSAQHTEGHSEQLNAHVVLVGYGRVGKKIGLQLDQYQIPHAVVENNRQACDALRKAGKSVIFGDASMHGILEHTHLRHAKVLVITSPERFQTRRIIELARKLNPHIDIIVRTHYEEELDYLQSIGINAPVMAEHELADTISKHVLERFADVRSATPP</sequence>
<evidence type="ECO:0000259" key="10">
    <source>
        <dbReference type="PROSITE" id="PS51201"/>
    </source>
</evidence>
<comment type="caution">
    <text evidence="11">The sequence shown here is derived from an EMBL/GenBank/DDBJ whole genome shotgun (WGS) entry which is preliminary data.</text>
</comment>
<keyword evidence="6 9" id="KW-1133">Transmembrane helix</keyword>
<accession>A0A4R6UTN2</accession>
<keyword evidence="12" id="KW-1185">Reference proteome</keyword>
<feature type="transmembrane region" description="Helical" evidence="9">
    <location>
        <begin position="334"/>
        <end position="355"/>
    </location>
</feature>
<evidence type="ECO:0000256" key="7">
    <source>
        <dbReference type="ARBA" id="ARBA00023065"/>
    </source>
</evidence>
<evidence type="ECO:0000256" key="5">
    <source>
        <dbReference type="ARBA" id="ARBA00022692"/>
    </source>
</evidence>
<feature type="transmembrane region" description="Helical" evidence="9">
    <location>
        <begin position="88"/>
        <end position="110"/>
    </location>
</feature>
<reference evidence="11 12" key="1">
    <citation type="submission" date="2019-03" db="EMBL/GenBank/DDBJ databases">
        <title>Genomic Encyclopedia of Type Strains, Phase IV (KMG-IV): sequencing the most valuable type-strain genomes for metagenomic binning, comparative biology and taxonomic classification.</title>
        <authorList>
            <person name="Goeker M."/>
        </authorList>
    </citation>
    <scope>NUCLEOTIDE SEQUENCE [LARGE SCALE GENOMIC DNA]</scope>
    <source>
        <strain evidence="11 12">DSM 103792</strain>
    </source>
</reference>
<gene>
    <name evidence="11" type="ORF">EV696_106135</name>
</gene>
<evidence type="ECO:0000256" key="3">
    <source>
        <dbReference type="ARBA" id="ARBA00022448"/>
    </source>
</evidence>
<comment type="similarity">
    <text evidence="2">Belongs to the monovalent cation:proton antiporter 2 (CPA2) transporter (TC 2.A.37) family.</text>
</comment>
<keyword evidence="4" id="KW-0050">Antiport</keyword>
<dbReference type="RefSeq" id="WP_133589874.1">
    <property type="nucleotide sequence ID" value="NZ_CP037953.1"/>
</dbReference>
<dbReference type="GO" id="GO:1902600">
    <property type="term" value="P:proton transmembrane transport"/>
    <property type="evidence" value="ECO:0007669"/>
    <property type="project" value="InterPro"/>
</dbReference>
<feature type="domain" description="RCK N-terminal" evidence="10">
    <location>
        <begin position="424"/>
        <end position="541"/>
    </location>
</feature>
<feature type="transmembrane region" description="Helical" evidence="9">
    <location>
        <begin position="116"/>
        <end position="135"/>
    </location>
</feature>
<feature type="transmembrane region" description="Helical" evidence="9">
    <location>
        <begin position="249"/>
        <end position="268"/>
    </location>
</feature>
<dbReference type="Pfam" id="PF02254">
    <property type="entry name" value="TrkA_N"/>
    <property type="match status" value="1"/>
</dbReference>
<dbReference type="Gene3D" id="1.20.1530.20">
    <property type="match status" value="1"/>
</dbReference>
<feature type="transmembrane region" description="Helical" evidence="9">
    <location>
        <begin position="6"/>
        <end position="24"/>
    </location>
</feature>
<dbReference type="GO" id="GO:0016020">
    <property type="term" value="C:membrane"/>
    <property type="evidence" value="ECO:0007669"/>
    <property type="project" value="UniProtKB-SubCell"/>
</dbReference>
<evidence type="ECO:0000256" key="6">
    <source>
        <dbReference type="ARBA" id="ARBA00022989"/>
    </source>
</evidence>
<dbReference type="AlphaFoldDB" id="A0A4R6UTN2"/>
<keyword evidence="7" id="KW-0406">Ion transport</keyword>
<evidence type="ECO:0000256" key="9">
    <source>
        <dbReference type="SAM" id="Phobius"/>
    </source>
</evidence>
<evidence type="ECO:0000256" key="4">
    <source>
        <dbReference type="ARBA" id="ARBA00022449"/>
    </source>
</evidence>
<evidence type="ECO:0000256" key="1">
    <source>
        <dbReference type="ARBA" id="ARBA00004141"/>
    </source>
</evidence>
<dbReference type="InterPro" id="IPR038770">
    <property type="entry name" value="Na+/solute_symporter_sf"/>
</dbReference>
<dbReference type="OrthoDB" id="9781411at2"/>
<dbReference type="GO" id="GO:0006813">
    <property type="term" value="P:potassium ion transport"/>
    <property type="evidence" value="ECO:0007669"/>
    <property type="project" value="InterPro"/>
</dbReference>
<feature type="transmembrane region" description="Helical" evidence="9">
    <location>
        <begin position="280"/>
        <end position="299"/>
    </location>
</feature>
<evidence type="ECO:0000256" key="8">
    <source>
        <dbReference type="ARBA" id="ARBA00023136"/>
    </source>
</evidence>
<protein>
    <submittedName>
        <fullName evidence="11">Kef-type potassium/proton antiporter (CPA2 family)</fullName>
    </submittedName>
</protein>
<evidence type="ECO:0000313" key="11">
    <source>
        <dbReference type="EMBL" id="TDQ48695.1"/>
    </source>
</evidence>
<dbReference type="InterPro" id="IPR003148">
    <property type="entry name" value="RCK_N"/>
</dbReference>
<comment type="subcellular location">
    <subcellularLocation>
        <location evidence="1">Membrane</location>
        <topology evidence="1">Multi-pass membrane protein</topology>
    </subcellularLocation>
</comment>
<dbReference type="InterPro" id="IPR036291">
    <property type="entry name" value="NAD(P)-bd_dom_sf"/>
</dbReference>
<feature type="transmembrane region" description="Helical" evidence="9">
    <location>
        <begin position="55"/>
        <end position="76"/>
    </location>
</feature>
<dbReference type="PANTHER" id="PTHR42751:SF1">
    <property type="entry name" value="CATION_PROTON ANTIPORTER YBAL-RELATED"/>
    <property type="match status" value="1"/>
</dbReference>
<proteinExistence type="inferred from homology"/>
<dbReference type="Pfam" id="PF00999">
    <property type="entry name" value="Na_H_Exchanger"/>
    <property type="match status" value="1"/>
</dbReference>
<evidence type="ECO:0000256" key="2">
    <source>
        <dbReference type="ARBA" id="ARBA00005551"/>
    </source>
</evidence>
<feature type="transmembrane region" description="Helical" evidence="9">
    <location>
        <begin position="147"/>
        <end position="173"/>
    </location>
</feature>
<keyword evidence="3" id="KW-0813">Transport</keyword>
<dbReference type="GO" id="GO:0015297">
    <property type="term" value="F:antiporter activity"/>
    <property type="evidence" value="ECO:0007669"/>
    <property type="project" value="UniProtKB-KW"/>
</dbReference>
<keyword evidence="5 9" id="KW-0812">Transmembrane</keyword>
<name>A0A4R6UTN2_9GAMM</name>
<feature type="transmembrane region" description="Helical" evidence="9">
    <location>
        <begin position="367"/>
        <end position="387"/>
    </location>
</feature>
<dbReference type="PROSITE" id="PS51201">
    <property type="entry name" value="RCK_N"/>
    <property type="match status" value="1"/>
</dbReference>
<feature type="transmembrane region" description="Helical" evidence="9">
    <location>
        <begin position="185"/>
        <end position="206"/>
    </location>
</feature>
<feature type="transmembrane region" description="Helical" evidence="9">
    <location>
        <begin position="31"/>
        <end position="49"/>
    </location>
</feature>
<dbReference type="PANTHER" id="PTHR42751">
    <property type="entry name" value="SODIUM/HYDROGEN EXCHANGER FAMILY/TRKA DOMAIN PROTEIN"/>
    <property type="match status" value="1"/>
</dbReference>
<dbReference type="Gene3D" id="3.40.50.720">
    <property type="entry name" value="NAD(P)-binding Rossmann-like Domain"/>
    <property type="match status" value="1"/>
</dbReference>
<dbReference type="Proteomes" id="UP000295375">
    <property type="component" value="Unassembled WGS sequence"/>
</dbReference>
<keyword evidence="8 9" id="KW-0472">Membrane</keyword>
<dbReference type="EMBL" id="SNYM01000006">
    <property type="protein sequence ID" value="TDQ48695.1"/>
    <property type="molecule type" value="Genomic_DNA"/>
</dbReference>
<dbReference type="InterPro" id="IPR006153">
    <property type="entry name" value="Cation/H_exchanger_TM"/>
</dbReference>